<feature type="binding site" evidence="7">
    <location>
        <position position="133"/>
    </location>
    <ligand>
        <name>substrate</name>
    </ligand>
</feature>
<keyword evidence="1 7" id="KW-0028">Amino-acid biosynthesis</keyword>
<reference evidence="9" key="1">
    <citation type="journal article" date="2013" name="Stand. Genomic Sci.">
        <title>Complete genome sequence of the halophilic bacterium Spirochaeta africana type strain (Z-7692(T)) from the alkaline Lake Magadi in the East African Rift.</title>
        <authorList>
            <person name="Liolos K."/>
            <person name="Abt B."/>
            <person name="Scheuner C."/>
            <person name="Teshima H."/>
            <person name="Held B."/>
            <person name="Lapidus A."/>
            <person name="Nolan M."/>
            <person name="Lucas S."/>
            <person name="Deshpande S."/>
            <person name="Cheng J.F."/>
            <person name="Tapia R."/>
            <person name="Goodwin L.A."/>
            <person name="Pitluck S."/>
            <person name="Pagani I."/>
            <person name="Ivanova N."/>
            <person name="Mavromatis K."/>
            <person name="Mikhailova N."/>
            <person name="Huntemann M."/>
            <person name="Pati A."/>
            <person name="Chen A."/>
            <person name="Palaniappan K."/>
            <person name="Land M."/>
            <person name="Rohde M."/>
            <person name="Tindall B.J."/>
            <person name="Detter J.C."/>
            <person name="Goker M."/>
            <person name="Bristow J."/>
            <person name="Eisen J.A."/>
            <person name="Markowitz V."/>
            <person name="Hugenholtz P."/>
            <person name="Woyke T."/>
            <person name="Klenk H.P."/>
            <person name="Kyrpides N.C."/>
        </authorList>
    </citation>
    <scope>NUCLEOTIDE SEQUENCE</scope>
    <source>
        <strain evidence="9">ATCC 700263 / DSM 8902 / Z-7692</strain>
    </source>
</reference>
<evidence type="ECO:0000256" key="4">
    <source>
        <dbReference type="ARBA" id="ARBA00022777"/>
    </source>
</evidence>
<dbReference type="GO" id="GO:0004765">
    <property type="term" value="F:shikimate kinase activity"/>
    <property type="evidence" value="ECO:0007669"/>
    <property type="project" value="UniProtKB-UniRule"/>
</dbReference>
<comment type="catalytic activity">
    <reaction evidence="7">
        <text>shikimate + ATP = 3-phosphoshikimate + ADP + H(+)</text>
        <dbReference type="Rhea" id="RHEA:13121"/>
        <dbReference type="ChEBI" id="CHEBI:15378"/>
        <dbReference type="ChEBI" id="CHEBI:30616"/>
        <dbReference type="ChEBI" id="CHEBI:36208"/>
        <dbReference type="ChEBI" id="CHEBI:145989"/>
        <dbReference type="ChEBI" id="CHEBI:456216"/>
        <dbReference type="EC" id="2.7.1.71"/>
    </reaction>
</comment>
<evidence type="ECO:0000256" key="1">
    <source>
        <dbReference type="ARBA" id="ARBA00022605"/>
    </source>
</evidence>
<comment type="subcellular location">
    <subcellularLocation>
        <location evidence="7">Cytoplasm</location>
    </subcellularLocation>
</comment>
<dbReference type="UniPathway" id="UPA00053">
    <property type="reaction ID" value="UER00088"/>
</dbReference>
<proteinExistence type="inferred from homology"/>
<dbReference type="InterPro" id="IPR031322">
    <property type="entry name" value="Shikimate/glucono_kinase"/>
</dbReference>
<accession>H9UG10</accession>
<evidence type="ECO:0000256" key="2">
    <source>
        <dbReference type="ARBA" id="ARBA00022679"/>
    </source>
</evidence>
<keyword evidence="3 7" id="KW-0547">Nucleotide-binding</keyword>
<dbReference type="Proteomes" id="UP000007383">
    <property type="component" value="Chromosome"/>
</dbReference>
<dbReference type="GO" id="GO:0009073">
    <property type="term" value="P:aromatic amino acid family biosynthetic process"/>
    <property type="evidence" value="ECO:0007669"/>
    <property type="project" value="UniProtKB-KW"/>
</dbReference>
<dbReference type="STRING" id="889378.Spiaf_0348"/>
<feature type="binding site" evidence="7">
    <location>
        <position position="150"/>
    </location>
    <ligand>
        <name>ATP</name>
        <dbReference type="ChEBI" id="CHEBI:30616"/>
    </ligand>
</feature>
<comment type="cofactor">
    <cofactor evidence="7">
        <name>Mg(2+)</name>
        <dbReference type="ChEBI" id="CHEBI:18420"/>
    </cofactor>
    <text evidence="7">Binds 1 Mg(2+) ion per subunit.</text>
</comment>
<evidence type="ECO:0000256" key="7">
    <source>
        <dbReference type="HAMAP-Rule" id="MF_00109"/>
    </source>
</evidence>
<dbReference type="GO" id="GO:0008652">
    <property type="term" value="P:amino acid biosynthetic process"/>
    <property type="evidence" value="ECO:0007669"/>
    <property type="project" value="UniProtKB-KW"/>
</dbReference>
<dbReference type="KEGG" id="sfc:Spiaf_0348"/>
<comment type="function">
    <text evidence="7">Catalyzes the specific phosphorylation of the 3-hydroxyl group of shikimic acid using ATP as a cosubstrate.</text>
</comment>
<feature type="binding site" evidence="7">
    <location>
        <begin position="11"/>
        <end position="16"/>
    </location>
    <ligand>
        <name>ATP</name>
        <dbReference type="ChEBI" id="CHEBI:30616"/>
    </ligand>
</feature>
<keyword evidence="5 7" id="KW-0067">ATP-binding</keyword>
<feature type="binding site" evidence="7">
    <location>
        <position position="15"/>
    </location>
    <ligand>
        <name>Mg(2+)</name>
        <dbReference type="ChEBI" id="CHEBI:18420"/>
    </ligand>
</feature>
<feature type="binding site" evidence="7">
    <location>
        <position position="116"/>
    </location>
    <ligand>
        <name>ATP</name>
        <dbReference type="ChEBI" id="CHEBI:30616"/>
    </ligand>
</feature>
<dbReference type="HOGENOM" id="CLU_057607_4_1_12"/>
<comment type="pathway">
    <text evidence="7">Metabolic intermediate biosynthesis; chorismate biosynthesis; chorismate from D-erythrose 4-phosphate and phosphoenolpyruvate: step 5/7.</text>
</comment>
<feature type="binding site" evidence="7">
    <location>
        <position position="33"/>
    </location>
    <ligand>
        <name>substrate</name>
    </ligand>
</feature>
<dbReference type="Gene3D" id="3.40.50.300">
    <property type="entry name" value="P-loop containing nucleotide triphosphate hydrolases"/>
    <property type="match status" value="1"/>
</dbReference>
<dbReference type="PANTHER" id="PTHR21087:SF16">
    <property type="entry name" value="SHIKIMATE KINASE 1, CHLOROPLASTIC"/>
    <property type="match status" value="1"/>
</dbReference>
<keyword evidence="9" id="KW-1185">Reference proteome</keyword>
<dbReference type="InterPro" id="IPR000623">
    <property type="entry name" value="Shikimate_kinase/TSH1"/>
</dbReference>
<dbReference type="EC" id="2.7.1.71" evidence="7"/>
<organism evidence="8 9">
    <name type="scientific">Spirochaeta africana (strain ATCC 700263 / DSM 8902 / Z-7692)</name>
    <dbReference type="NCBI Taxonomy" id="889378"/>
    <lineage>
        <taxon>Bacteria</taxon>
        <taxon>Pseudomonadati</taxon>
        <taxon>Spirochaetota</taxon>
        <taxon>Spirochaetia</taxon>
        <taxon>Spirochaetales</taxon>
        <taxon>Spirochaetaceae</taxon>
        <taxon>Spirochaeta</taxon>
    </lineage>
</organism>
<dbReference type="GO" id="GO:0000287">
    <property type="term" value="F:magnesium ion binding"/>
    <property type="evidence" value="ECO:0007669"/>
    <property type="project" value="UniProtKB-UniRule"/>
</dbReference>
<keyword evidence="7" id="KW-0460">Magnesium</keyword>
<evidence type="ECO:0000313" key="8">
    <source>
        <dbReference type="EMBL" id="AFG36453.1"/>
    </source>
</evidence>
<dbReference type="PATRIC" id="fig|889378.3.peg.351"/>
<dbReference type="EMBL" id="CP003282">
    <property type="protein sequence ID" value="AFG36453.1"/>
    <property type="molecule type" value="Genomic_DNA"/>
</dbReference>
<evidence type="ECO:0000256" key="3">
    <source>
        <dbReference type="ARBA" id="ARBA00022741"/>
    </source>
</evidence>
<dbReference type="PRINTS" id="PR01100">
    <property type="entry name" value="SHIKIMTKNASE"/>
</dbReference>
<dbReference type="eggNOG" id="COG0703">
    <property type="taxonomic scope" value="Bacteria"/>
</dbReference>
<sequence>MSNLVLIGMPGAGKSTVGVLAAKVLGMDFVDTDVIIQQAAGRLLPEIIQEEGIDEFLDIEGEILGSLDLTDTVVSTGGSAVMRPAAVSSLGKGGLVVYLSVPTDEIERRVTNLADRGIAMGPGQNLQGVFAEREPRYREAADVIIDCSGRDIEAVVHAVAEAWHAS</sequence>
<dbReference type="OrthoDB" id="9800332at2"/>
<evidence type="ECO:0000313" key="9">
    <source>
        <dbReference type="Proteomes" id="UP000007383"/>
    </source>
</evidence>
<dbReference type="GO" id="GO:0009423">
    <property type="term" value="P:chorismate biosynthetic process"/>
    <property type="evidence" value="ECO:0007669"/>
    <property type="project" value="UniProtKB-UniRule"/>
</dbReference>
<keyword evidence="7" id="KW-0479">Metal-binding</keyword>
<keyword evidence="6 7" id="KW-0057">Aromatic amino acid biosynthesis</keyword>
<keyword evidence="7" id="KW-0963">Cytoplasm</keyword>
<evidence type="ECO:0000256" key="6">
    <source>
        <dbReference type="ARBA" id="ARBA00023141"/>
    </source>
</evidence>
<dbReference type="GO" id="GO:0005829">
    <property type="term" value="C:cytosol"/>
    <property type="evidence" value="ECO:0007669"/>
    <property type="project" value="TreeGrafter"/>
</dbReference>
<dbReference type="Pfam" id="PF01202">
    <property type="entry name" value="SKI"/>
    <property type="match status" value="1"/>
</dbReference>
<keyword evidence="2 7" id="KW-0808">Transferase</keyword>
<evidence type="ECO:0000256" key="5">
    <source>
        <dbReference type="ARBA" id="ARBA00022840"/>
    </source>
</evidence>
<dbReference type="HAMAP" id="MF_00109">
    <property type="entry name" value="Shikimate_kinase"/>
    <property type="match status" value="1"/>
</dbReference>
<dbReference type="GO" id="GO:0005524">
    <property type="term" value="F:ATP binding"/>
    <property type="evidence" value="ECO:0007669"/>
    <property type="project" value="UniProtKB-UniRule"/>
</dbReference>
<dbReference type="InterPro" id="IPR027417">
    <property type="entry name" value="P-loop_NTPase"/>
</dbReference>
<keyword evidence="4 7" id="KW-0418">Kinase</keyword>
<name>H9UG10_SPIAZ</name>
<feature type="binding site" evidence="7">
    <location>
        <position position="78"/>
    </location>
    <ligand>
        <name>substrate</name>
    </ligand>
</feature>
<dbReference type="PANTHER" id="PTHR21087">
    <property type="entry name" value="SHIKIMATE KINASE"/>
    <property type="match status" value="1"/>
</dbReference>
<comment type="similarity">
    <text evidence="7">Belongs to the shikimate kinase family.</text>
</comment>
<dbReference type="AlphaFoldDB" id="H9UG10"/>
<protein>
    <recommendedName>
        <fullName evidence="7">Shikimate kinase</fullName>
        <shortName evidence="7">SK</shortName>
        <ecNumber evidence="7">2.7.1.71</ecNumber>
    </recommendedName>
</protein>
<comment type="subunit">
    <text evidence="7">Monomer.</text>
</comment>
<comment type="caution">
    <text evidence="7">Lacks conserved residue(s) required for the propagation of feature annotation.</text>
</comment>
<dbReference type="CDD" id="cd00464">
    <property type="entry name" value="SK"/>
    <property type="match status" value="1"/>
</dbReference>
<gene>
    <name evidence="7" type="primary">aroK</name>
    <name evidence="8" type="ordered locus">Spiaf_0348</name>
</gene>
<dbReference type="RefSeq" id="WP_014454451.1">
    <property type="nucleotide sequence ID" value="NC_017098.1"/>
</dbReference>
<dbReference type="SUPFAM" id="SSF52540">
    <property type="entry name" value="P-loop containing nucleoside triphosphate hydrolases"/>
    <property type="match status" value="1"/>
</dbReference>